<sequence>MISRRQFVGTTALVTAGGLTAWAQQPPPTRRPVVISTWRHGLAANEAAWKILSKGGRALDAVEAGVRVSESDPEVSSVGVGGRPDASGQVTLDACIMDEKGDCGAVAYLRDIENPISVARMVMEKTPHVMMVGEGAKRFALANGIKEKQLLTARAKQDWEKWKTQHPDAIQHRQINVENHDTIGMVAIDAAGNLSGACTTSGLAWKLPGRVGDSPIIGAGLYVDNEVGAASATGVGEAVIRAVGSFLVVELMRQGHSPQQACRLATERVIAKNPNWKDLQVGFIAIDKRGRTGGYCIQPGFDYALYDHENGNRMLPAPSRIAAE</sequence>
<dbReference type="FunFam" id="3.60.20.30:FF:000005">
    <property type="entry name" value="N(4)-(Beta-N-acetylglucosaminyl)-L-asparaginase"/>
    <property type="match status" value="1"/>
</dbReference>
<evidence type="ECO:0000256" key="1">
    <source>
        <dbReference type="PIRSR" id="PIRSR600246-1"/>
    </source>
</evidence>
<dbReference type="Gene3D" id="3.60.20.30">
    <property type="entry name" value="(Glycosyl)asparaginase"/>
    <property type="match status" value="1"/>
</dbReference>
<protein>
    <submittedName>
        <fullName evidence="4">N(4)-(Beta-N-acetylglucosaminyl)-L-asparaginase</fullName>
        <ecNumber evidence="4">3.5.1.26</ecNumber>
    </submittedName>
</protein>
<dbReference type="Pfam" id="PF01112">
    <property type="entry name" value="Asparaginase_2"/>
    <property type="match status" value="1"/>
</dbReference>
<keyword evidence="5" id="KW-1185">Reference proteome</keyword>
<dbReference type="CDD" id="cd04513">
    <property type="entry name" value="Glycosylasparaginase"/>
    <property type="match status" value="1"/>
</dbReference>
<dbReference type="GO" id="GO:0005737">
    <property type="term" value="C:cytoplasm"/>
    <property type="evidence" value="ECO:0007669"/>
    <property type="project" value="TreeGrafter"/>
</dbReference>
<name>A0A5B9R132_9BACT</name>
<dbReference type="EC" id="3.5.1.26" evidence="4"/>
<evidence type="ECO:0000256" key="2">
    <source>
        <dbReference type="PIRSR" id="PIRSR600246-2"/>
    </source>
</evidence>
<dbReference type="OrthoDB" id="9780217at2"/>
<feature type="binding site" evidence="2">
    <location>
        <begin position="210"/>
        <end position="213"/>
    </location>
    <ligand>
        <name>substrate</name>
    </ligand>
</feature>
<keyword evidence="4" id="KW-0378">Hydrolase</keyword>
<dbReference type="GO" id="GO:0003948">
    <property type="term" value="F:N4-(beta-N-acetylglucosaminyl)-L-asparaginase activity"/>
    <property type="evidence" value="ECO:0007669"/>
    <property type="project" value="UniProtKB-EC"/>
</dbReference>
<dbReference type="PANTHER" id="PTHR10188">
    <property type="entry name" value="L-ASPARAGINASE"/>
    <property type="match status" value="1"/>
</dbReference>
<dbReference type="AlphaFoldDB" id="A0A5B9R132"/>
<feature type="binding site" evidence="2">
    <location>
        <begin position="233"/>
        <end position="236"/>
    </location>
    <ligand>
        <name>substrate</name>
    </ligand>
</feature>
<dbReference type="PANTHER" id="PTHR10188:SF6">
    <property type="entry name" value="N(4)-(BETA-N-ACETYLGLUCOSAMINYL)-L-ASPARAGINASE"/>
    <property type="match status" value="1"/>
</dbReference>
<feature type="active site" description="Nucleophile" evidence="1">
    <location>
        <position position="182"/>
    </location>
</feature>
<dbReference type="PROSITE" id="PS51318">
    <property type="entry name" value="TAT"/>
    <property type="match status" value="1"/>
</dbReference>
<dbReference type="InterPro" id="IPR029055">
    <property type="entry name" value="Ntn_hydrolases_N"/>
</dbReference>
<dbReference type="KEGG" id="rul:UC8_20070"/>
<evidence type="ECO:0000256" key="3">
    <source>
        <dbReference type="PIRSR" id="PIRSR600246-3"/>
    </source>
</evidence>
<evidence type="ECO:0000313" key="5">
    <source>
        <dbReference type="Proteomes" id="UP000325286"/>
    </source>
</evidence>
<dbReference type="RefSeq" id="WP_068140805.1">
    <property type="nucleotide sequence ID" value="NZ_CP042914.1"/>
</dbReference>
<dbReference type="SUPFAM" id="SSF56235">
    <property type="entry name" value="N-terminal nucleophile aminohydrolases (Ntn hydrolases)"/>
    <property type="match status" value="1"/>
</dbReference>
<accession>A0A5B9R132</accession>
<evidence type="ECO:0000313" key="4">
    <source>
        <dbReference type="EMBL" id="QEG40003.1"/>
    </source>
</evidence>
<dbReference type="InterPro" id="IPR006311">
    <property type="entry name" value="TAT_signal"/>
</dbReference>
<dbReference type="InterPro" id="IPR000246">
    <property type="entry name" value="Peptidase_T2"/>
</dbReference>
<proteinExistence type="predicted"/>
<dbReference type="EMBL" id="CP042914">
    <property type="protein sequence ID" value="QEG40003.1"/>
    <property type="molecule type" value="Genomic_DNA"/>
</dbReference>
<feature type="site" description="Cleavage; by autolysis" evidence="3">
    <location>
        <begin position="181"/>
        <end position="182"/>
    </location>
</feature>
<dbReference type="Proteomes" id="UP000325286">
    <property type="component" value="Chromosome"/>
</dbReference>
<reference evidence="4 5" key="1">
    <citation type="submission" date="2019-08" db="EMBL/GenBank/DDBJ databases">
        <title>Deep-cultivation of Planctomycetes and their phenomic and genomic characterization uncovers novel biology.</title>
        <authorList>
            <person name="Wiegand S."/>
            <person name="Jogler M."/>
            <person name="Boedeker C."/>
            <person name="Pinto D."/>
            <person name="Vollmers J."/>
            <person name="Rivas-Marin E."/>
            <person name="Kohn T."/>
            <person name="Peeters S.H."/>
            <person name="Heuer A."/>
            <person name="Rast P."/>
            <person name="Oberbeckmann S."/>
            <person name="Bunk B."/>
            <person name="Jeske O."/>
            <person name="Meyerdierks A."/>
            <person name="Storesund J.E."/>
            <person name="Kallscheuer N."/>
            <person name="Luecker S."/>
            <person name="Lage O.M."/>
            <person name="Pohl T."/>
            <person name="Merkel B.J."/>
            <person name="Hornburger P."/>
            <person name="Mueller R.-W."/>
            <person name="Bruemmer F."/>
            <person name="Labrenz M."/>
            <person name="Spormann A.M."/>
            <person name="Op den Camp H."/>
            <person name="Overmann J."/>
            <person name="Amann R."/>
            <person name="Jetten M.S.M."/>
            <person name="Mascher T."/>
            <person name="Medema M.H."/>
            <person name="Devos D.P."/>
            <person name="Kaster A.-K."/>
            <person name="Ovreas L."/>
            <person name="Rohde M."/>
            <person name="Galperin M.Y."/>
            <person name="Jogler C."/>
        </authorList>
    </citation>
    <scope>NUCLEOTIDE SEQUENCE [LARGE SCALE GENOMIC DNA]</scope>
    <source>
        <strain evidence="4 5">UC8</strain>
    </source>
</reference>
<gene>
    <name evidence="4" type="ORF">UC8_20070</name>
</gene>
<organism evidence="4 5">
    <name type="scientific">Roseimaritima ulvae</name>
    <dbReference type="NCBI Taxonomy" id="980254"/>
    <lineage>
        <taxon>Bacteria</taxon>
        <taxon>Pseudomonadati</taxon>
        <taxon>Planctomycetota</taxon>
        <taxon>Planctomycetia</taxon>
        <taxon>Pirellulales</taxon>
        <taxon>Pirellulaceae</taxon>
        <taxon>Roseimaritima</taxon>
    </lineage>
</organism>